<dbReference type="OMA" id="SIKPHMQ"/>
<evidence type="ECO:0000313" key="4">
    <source>
        <dbReference type="EMBL" id="VDN05797.1"/>
    </source>
</evidence>
<keyword evidence="1" id="KW-0539">Nucleus</keyword>
<accession>A0A0N5D5I8</accession>
<dbReference type="PANTHER" id="PTHR12243:SF67">
    <property type="entry name" value="COREPRESSOR OF PANGOLIN, ISOFORM A-RELATED"/>
    <property type="match status" value="1"/>
</dbReference>
<dbReference type="PROSITE" id="PS51031">
    <property type="entry name" value="BESS"/>
    <property type="match status" value="1"/>
</dbReference>
<reference evidence="6" key="1">
    <citation type="submission" date="2016-04" db="UniProtKB">
        <authorList>
            <consortium name="WormBaseParasite"/>
        </authorList>
    </citation>
    <scope>IDENTIFICATION</scope>
</reference>
<evidence type="ECO:0000313" key="5">
    <source>
        <dbReference type="Proteomes" id="UP000276776"/>
    </source>
</evidence>
<dbReference type="PANTHER" id="PTHR12243">
    <property type="entry name" value="MADF DOMAIN TRANSCRIPTION FACTOR"/>
    <property type="match status" value="1"/>
</dbReference>
<dbReference type="STRING" id="103827.A0A0N5D5I8"/>
<keyword evidence="5" id="KW-1185">Reference proteome</keyword>
<sequence length="280" mass="32402">MGESSSSNVYANNSGEQKLACLASVKEEYVHAKNIRKRKRKREINREFGKKIAKKSVDCLVSSVCEVKSEAIIGAVEQLPCIWDSACEDYRDRSKRKQSWSAVCRMLISDFDSKERTERQFIEKEIQNKWKNIRDCYVRDIRRKNGEPVKSRGKRTREYIHAGLLSFLKNCYASQRKTVQITTNDSQSSNEFLLDSIGKPFIDQGREVSCDWIKQEALEEKLGMILEERSKADDKYSSFFSSLLPAIQNMNAEQKIEFRMEVLQVLQQISAKEIVPSLFL</sequence>
<dbReference type="SMART" id="SM00595">
    <property type="entry name" value="MADF"/>
    <property type="match status" value="1"/>
</dbReference>
<comment type="subcellular location">
    <subcellularLocation>
        <location evidence="1">Nucleus</location>
    </subcellularLocation>
</comment>
<dbReference type="EMBL" id="UYYF01004606">
    <property type="protein sequence ID" value="VDN05797.1"/>
    <property type="molecule type" value="Genomic_DNA"/>
</dbReference>
<dbReference type="OrthoDB" id="5852547at2759"/>
<evidence type="ECO:0000256" key="1">
    <source>
        <dbReference type="PROSITE-ProRule" id="PRU00371"/>
    </source>
</evidence>
<dbReference type="PROSITE" id="PS51029">
    <property type="entry name" value="MADF"/>
    <property type="match status" value="1"/>
</dbReference>
<dbReference type="WBParaSite" id="TCLT_0000827001-mRNA-1">
    <property type="protein sequence ID" value="TCLT_0000827001-mRNA-1"/>
    <property type="gene ID" value="TCLT_0000827001"/>
</dbReference>
<gene>
    <name evidence="4" type="ORF">TCLT_LOCUS8259</name>
</gene>
<dbReference type="GO" id="GO:0003677">
    <property type="term" value="F:DNA binding"/>
    <property type="evidence" value="ECO:0007669"/>
    <property type="project" value="InterPro"/>
</dbReference>
<name>A0A0N5D5I8_THECL</name>
<dbReference type="InterPro" id="IPR006578">
    <property type="entry name" value="MADF-dom"/>
</dbReference>
<dbReference type="InterPro" id="IPR039353">
    <property type="entry name" value="TF_Adf1"/>
</dbReference>
<evidence type="ECO:0000259" key="3">
    <source>
        <dbReference type="PROSITE" id="PS51031"/>
    </source>
</evidence>
<proteinExistence type="predicted"/>
<evidence type="ECO:0000313" key="6">
    <source>
        <dbReference type="WBParaSite" id="TCLT_0000827001-mRNA-1"/>
    </source>
</evidence>
<dbReference type="Proteomes" id="UP000276776">
    <property type="component" value="Unassembled WGS sequence"/>
</dbReference>
<evidence type="ECO:0000259" key="2">
    <source>
        <dbReference type="PROSITE" id="PS51029"/>
    </source>
</evidence>
<dbReference type="Pfam" id="PF10545">
    <property type="entry name" value="MADF_DNA_bdg"/>
    <property type="match status" value="1"/>
</dbReference>
<dbReference type="AlphaFoldDB" id="A0A0N5D5I8"/>
<protein>
    <submittedName>
        <fullName evidence="6">BESS domain-containing protein</fullName>
    </submittedName>
</protein>
<feature type="domain" description="BESS" evidence="3">
    <location>
        <begin position="233"/>
        <end position="272"/>
    </location>
</feature>
<reference evidence="4 5" key="2">
    <citation type="submission" date="2018-11" db="EMBL/GenBank/DDBJ databases">
        <authorList>
            <consortium name="Pathogen Informatics"/>
        </authorList>
    </citation>
    <scope>NUCLEOTIDE SEQUENCE [LARGE SCALE GENOMIC DNA]</scope>
</reference>
<dbReference type="Pfam" id="PF02944">
    <property type="entry name" value="BESS"/>
    <property type="match status" value="1"/>
</dbReference>
<feature type="domain" description="MADF" evidence="2">
    <location>
        <begin position="71"/>
        <end position="173"/>
    </location>
</feature>
<dbReference type="GO" id="GO:0005634">
    <property type="term" value="C:nucleus"/>
    <property type="evidence" value="ECO:0007669"/>
    <property type="project" value="UniProtKB-SubCell"/>
</dbReference>
<organism evidence="6">
    <name type="scientific">Thelazia callipaeda</name>
    <name type="common">Oriental eyeworm</name>
    <name type="synonym">Parasitic nematode</name>
    <dbReference type="NCBI Taxonomy" id="103827"/>
    <lineage>
        <taxon>Eukaryota</taxon>
        <taxon>Metazoa</taxon>
        <taxon>Ecdysozoa</taxon>
        <taxon>Nematoda</taxon>
        <taxon>Chromadorea</taxon>
        <taxon>Rhabditida</taxon>
        <taxon>Spirurina</taxon>
        <taxon>Spiruromorpha</taxon>
        <taxon>Thelazioidea</taxon>
        <taxon>Thelaziidae</taxon>
        <taxon>Thelazia</taxon>
    </lineage>
</organism>
<dbReference type="InterPro" id="IPR004210">
    <property type="entry name" value="BESS_motif"/>
</dbReference>